<dbReference type="EMBL" id="CP113088">
    <property type="protein sequence ID" value="WAC02773.1"/>
    <property type="molecule type" value="Genomic_DNA"/>
</dbReference>
<accession>A0A9E8MWA5</accession>
<evidence type="ECO:0000313" key="2">
    <source>
        <dbReference type="Proteomes" id="UP001164705"/>
    </source>
</evidence>
<gene>
    <name evidence="1" type="ORF">N7U66_03670</name>
</gene>
<name>A0A9E8MWA5_9FLAO</name>
<dbReference type="KEGG" id="lnu:N7U66_03670"/>
<evidence type="ECO:0000313" key="1">
    <source>
        <dbReference type="EMBL" id="WAC02773.1"/>
    </source>
</evidence>
<proteinExistence type="predicted"/>
<sequence>MKHLKTIAFVIIVAFFFNTLTAQNRWSAEFRPGIYFPTKSVGMVKLKTGFGFEVALSYKVMQHLNTYVGWGFNTFQTADDTLKIEFDLTGYTFGFHFIHPISKDSKLSYLMRAGVIYSHIKIENINGNIIQDTNHGIGYEFGTGLDFILGSNGWSLRPQVGYRALSRDLELLNTKTKVDLNYIVFALGVSKQF</sequence>
<dbReference type="AlphaFoldDB" id="A0A9E8MWA5"/>
<dbReference type="InterPro" id="IPR011250">
    <property type="entry name" value="OMP/PagP_B-barrel"/>
</dbReference>
<dbReference type="RefSeq" id="WP_267677372.1">
    <property type="nucleotide sequence ID" value="NZ_CP113088.1"/>
</dbReference>
<protein>
    <submittedName>
        <fullName evidence="1">Opacity protein</fullName>
    </submittedName>
</protein>
<organism evidence="1 2">
    <name type="scientific">Lacinutrix neustonica</name>
    <dbReference type="NCBI Taxonomy" id="2980107"/>
    <lineage>
        <taxon>Bacteria</taxon>
        <taxon>Pseudomonadati</taxon>
        <taxon>Bacteroidota</taxon>
        <taxon>Flavobacteriia</taxon>
        <taxon>Flavobacteriales</taxon>
        <taxon>Flavobacteriaceae</taxon>
        <taxon>Lacinutrix</taxon>
    </lineage>
</organism>
<reference evidence="1" key="1">
    <citation type="submission" date="2022-11" db="EMBL/GenBank/DDBJ databases">
        <title>Lacinutrix neustonica HL-RS19T sp. nov., isolated from the surface microlayer sample of brackish Lake Shihwa.</title>
        <authorList>
            <person name="Choi J.Y."/>
            <person name="Hwang C.Y."/>
        </authorList>
    </citation>
    <scope>NUCLEOTIDE SEQUENCE</scope>
    <source>
        <strain evidence="1">HL-RS19</strain>
    </source>
</reference>
<dbReference type="Proteomes" id="UP001164705">
    <property type="component" value="Chromosome"/>
</dbReference>
<dbReference type="Gene3D" id="2.40.160.20">
    <property type="match status" value="1"/>
</dbReference>
<dbReference type="SUPFAM" id="SSF56925">
    <property type="entry name" value="OMPA-like"/>
    <property type="match status" value="1"/>
</dbReference>
<keyword evidence="2" id="KW-1185">Reference proteome</keyword>